<comment type="similarity">
    <text evidence="5">Belongs to the BI1 family.</text>
</comment>
<feature type="transmembrane region" description="Helical" evidence="5">
    <location>
        <begin position="105"/>
        <end position="127"/>
    </location>
</feature>
<evidence type="ECO:0000256" key="2">
    <source>
        <dbReference type="ARBA" id="ARBA00022692"/>
    </source>
</evidence>
<evidence type="ECO:0000256" key="5">
    <source>
        <dbReference type="RuleBase" id="RU004379"/>
    </source>
</evidence>
<evidence type="ECO:0000313" key="6">
    <source>
        <dbReference type="EMBL" id="EZG48588.1"/>
    </source>
</evidence>
<evidence type="ECO:0000256" key="3">
    <source>
        <dbReference type="ARBA" id="ARBA00022989"/>
    </source>
</evidence>
<dbReference type="OMA" id="FHVADWD"/>
<dbReference type="GO" id="GO:0016020">
    <property type="term" value="C:membrane"/>
    <property type="evidence" value="ECO:0007669"/>
    <property type="project" value="UniProtKB-SubCell"/>
</dbReference>
<protein>
    <submittedName>
        <fullName evidence="6">Inhibitor of apoptosis-promotor Bax1</fullName>
    </submittedName>
</protein>
<gene>
    <name evidence="6" type="ORF">GNI_128710</name>
</gene>
<keyword evidence="3 5" id="KW-1133">Transmembrane helix</keyword>
<organism evidence="6 7">
    <name type="scientific">Gregarina niphandrodes</name>
    <name type="common">Septate eugregarine</name>
    <dbReference type="NCBI Taxonomy" id="110365"/>
    <lineage>
        <taxon>Eukaryota</taxon>
        <taxon>Sar</taxon>
        <taxon>Alveolata</taxon>
        <taxon>Apicomplexa</taxon>
        <taxon>Conoidasida</taxon>
        <taxon>Gregarinasina</taxon>
        <taxon>Eugregarinorida</taxon>
        <taxon>Gregarinidae</taxon>
        <taxon>Gregarina</taxon>
    </lineage>
</organism>
<dbReference type="OrthoDB" id="7933078at2759"/>
<feature type="transmembrane region" description="Helical" evidence="5">
    <location>
        <begin position="225"/>
        <end position="248"/>
    </location>
</feature>
<reference evidence="6" key="1">
    <citation type="submission" date="2013-12" db="EMBL/GenBank/DDBJ databases">
        <authorList>
            <person name="Omoto C.K."/>
            <person name="Sibley D."/>
            <person name="Venepally P."/>
            <person name="Hadjithomas M."/>
            <person name="Karamycheva S."/>
            <person name="Brunk B."/>
            <person name="Roos D."/>
            <person name="Caler E."/>
            <person name="Lorenzi H."/>
        </authorList>
    </citation>
    <scope>NUCLEOTIDE SEQUENCE</scope>
</reference>
<keyword evidence="4 5" id="KW-0472">Membrane</keyword>
<dbReference type="EMBL" id="AFNH02000960">
    <property type="protein sequence ID" value="EZG48588.1"/>
    <property type="molecule type" value="Genomic_DNA"/>
</dbReference>
<accession>A0A023B1W7</accession>
<feature type="transmembrane region" description="Helical" evidence="5">
    <location>
        <begin position="74"/>
        <end position="93"/>
    </location>
</feature>
<dbReference type="VEuPathDB" id="CryptoDB:GNI_128710"/>
<feature type="transmembrane region" description="Helical" evidence="5">
    <location>
        <begin position="195"/>
        <end position="213"/>
    </location>
</feature>
<feature type="transmembrane region" description="Helical" evidence="5">
    <location>
        <begin position="39"/>
        <end position="59"/>
    </location>
</feature>
<evidence type="ECO:0000256" key="1">
    <source>
        <dbReference type="ARBA" id="ARBA00004141"/>
    </source>
</evidence>
<sequence>MRQAYDPESLIALHEDDEPNLDGAYKIEAQMRNGFVRKVYGIVACQVLLTTIISGYFTLNERARIWCLAGSGRFLFGFLGIAAFGLILGLACVPSARTKYPLNMGLLFALTVCMSATVANACAYVAVAVNSVVVLEALVLTLVAVVGLTIFAMQTKYDLTFMNGFLTIGLCVLLGVGLVRMIWPSLPGGDLLMSGGGAIIFSGYILVDTQLLVGNGEVQLSPDDYIGAALNIYLDIINLFMSILQLLAASQDNSS</sequence>
<dbReference type="PANTHER" id="PTHR23291">
    <property type="entry name" value="BAX INHIBITOR-RELATED"/>
    <property type="match status" value="1"/>
</dbReference>
<name>A0A023B1W7_GRENI</name>
<comment type="caution">
    <text evidence="6">The sequence shown here is derived from an EMBL/GenBank/DDBJ whole genome shotgun (WGS) entry which is preliminary data.</text>
</comment>
<dbReference type="eggNOG" id="KOG2322">
    <property type="taxonomic scope" value="Eukaryota"/>
</dbReference>
<dbReference type="AlphaFoldDB" id="A0A023B1W7"/>
<feature type="transmembrane region" description="Helical" evidence="5">
    <location>
        <begin position="165"/>
        <end position="183"/>
    </location>
</feature>
<dbReference type="GeneID" id="22914513"/>
<comment type="subcellular location">
    <subcellularLocation>
        <location evidence="1">Membrane</location>
        <topology evidence="1">Multi-pass membrane protein</topology>
    </subcellularLocation>
</comment>
<proteinExistence type="inferred from homology"/>
<dbReference type="RefSeq" id="XP_011132092.1">
    <property type="nucleotide sequence ID" value="XM_011133790.1"/>
</dbReference>
<dbReference type="Pfam" id="PF01027">
    <property type="entry name" value="Bax1-I"/>
    <property type="match status" value="1"/>
</dbReference>
<feature type="transmembrane region" description="Helical" evidence="5">
    <location>
        <begin position="133"/>
        <end position="153"/>
    </location>
</feature>
<evidence type="ECO:0000313" key="7">
    <source>
        <dbReference type="Proteomes" id="UP000019763"/>
    </source>
</evidence>
<dbReference type="Proteomes" id="UP000019763">
    <property type="component" value="Unassembled WGS sequence"/>
</dbReference>
<evidence type="ECO:0000256" key="4">
    <source>
        <dbReference type="ARBA" id="ARBA00023136"/>
    </source>
</evidence>
<keyword evidence="2 5" id="KW-0812">Transmembrane</keyword>
<dbReference type="PANTHER" id="PTHR23291:SF50">
    <property type="entry name" value="PROTEIN LIFEGUARD 4"/>
    <property type="match status" value="1"/>
</dbReference>
<dbReference type="InterPro" id="IPR006214">
    <property type="entry name" value="Bax_inhibitor_1-related"/>
</dbReference>
<keyword evidence="7" id="KW-1185">Reference proteome</keyword>